<evidence type="ECO:0000313" key="2">
    <source>
        <dbReference type="EMBL" id="GAT44363.1"/>
    </source>
</evidence>
<feature type="compositionally biased region" description="Low complexity" evidence="1">
    <location>
        <begin position="158"/>
        <end position="172"/>
    </location>
</feature>
<keyword evidence="3" id="KW-1185">Reference proteome</keyword>
<gene>
    <name evidence="2" type="ORF">MCHLO_01997</name>
</gene>
<feature type="compositionally biased region" description="Low complexity" evidence="1">
    <location>
        <begin position="23"/>
        <end position="48"/>
    </location>
</feature>
<protein>
    <recommendedName>
        <fullName evidence="4">SHSP domain-containing protein</fullName>
    </recommendedName>
</protein>
<feature type="compositionally biased region" description="Polar residues" evidence="1">
    <location>
        <begin position="1"/>
        <end position="17"/>
    </location>
</feature>
<dbReference type="SUPFAM" id="SSF49764">
    <property type="entry name" value="HSP20-like chaperones"/>
    <property type="match status" value="1"/>
</dbReference>
<dbReference type="Gene3D" id="2.60.40.790">
    <property type="match status" value="1"/>
</dbReference>
<dbReference type="EMBL" id="DF839689">
    <property type="protein sequence ID" value="GAT44363.1"/>
    <property type="molecule type" value="Genomic_DNA"/>
</dbReference>
<dbReference type="Proteomes" id="UP000815677">
    <property type="component" value="Unassembled WGS sequence"/>
</dbReference>
<proteinExistence type="predicted"/>
<name>A0ABQ0KZL1_MYCCL</name>
<feature type="compositionally biased region" description="Low complexity" evidence="1">
    <location>
        <begin position="67"/>
        <end position="79"/>
    </location>
</feature>
<evidence type="ECO:0000313" key="3">
    <source>
        <dbReference type="Proteomes" id="UP000815677"/>
    </source>
</evidence>
<reference evidence="2" key="1">
    <citation type="submission" date="2014-09" db="EMBL/GenBank/DDBJ databases">
        <title>Genome sequence of the luminous mushroom Mycena chlorophos for searching fungal bioluminescence genes.</title>
        <authorList>
            <person name="Tanaka Y."/>
            <person name="Kasuga D."/>
            <person name="Oba Y."/>
            <person name="Hase S."/>
            <person name="Sato K."/>
            <person name="Oba Y."/>
            <person name="Sakakibara Y."/>
        </authorList>
    </citation>
    <scope>NUCLEOTIDE SEQUENCE</scope>
</reference>
<organism evidence="2 3">
    <name type="scientific">Mycena chlorophos</name>
    <name type="common">Agaric fungus</name>
    <name type="synonym">Agaricus chlorophos</name>
    <dbReference type="NCBI Taxonomy" id="658473"/>
    <lineage>
        <taxon>Eukaryota</taxon>
        <taxon>Fungi</taxon>
        <taxon>Dikarya</taxon>
        <taxon>Basidiomycota</taxon>
        <taxon>Agaricomycotina</taxon>
        <taxon>Agaricomycetes</taxon>
        <taxon>Agaricomycetidae</taxon>
        <taxon>Agaricales</taxon>
        <taxon>Marasmiineae</taxon>
        <taxon>Mycenaceae</taxon>
        <taxon>Mycena</taxon>
    </lineage>
</organism>
<evidence type="ECO:0008006" key="4">
    <source>
        <dbReference type="Google" id="ProtNLM"/>
    </source>
</evidence>
<accession>A0ABQ0KZL1</accession>
<evidence type="ECO:0000256" key="1">
    <source>
        <dbReference type="SAM" id="MobiDB-lite"/>
    </source>
</evidence>
<dbReference type="CDD" id="cd06464">
    <property type="entry name" value="ACD_sHsps-like"/>
    <property type="match status" value="1"/>
</dbReference>
<dbReference type="InterPro" id="IPR008978">
    <property type="entry name" value="HSP20-like_chaperone"/>
</dbReference>
<feature type="region of interest" description="Disordered" evidence="1">
    <location>
        <begin position="1"/>
        <end position="80"/>
    </location>
</feature>
<feature type="region of interest" description="Disordered" evidence="1">
    <location>
        <begin position="157"/>
        <end position="179"/>
    </location>
</feature>
<sequence length="387" mass="42910">MSTSSYYEFANTSQPQTPRDYAQWDQQQQESQHSDAGQLSQASSQQQLVTPTQLHPTLPAHLEEQSQRPQQQQQQQQQQPLGGFDMAPVRLQHPSGRSPPVEIKPVMLQVDTSVRQTATATGAARTVVRAHQHNYHPYAQRPSSAAARRDDHVRFQVGTTSQGSTPGSGSATAMQSPAPNLRPAFTTSPLTEFHESQFAQQQQASFVAHSPQNGTGLPQDGTVMAFAQPSAVAAPEGKPYGIRADTYYDPRSHVLTMLLELPGIKKQDVRISLTTNPYDRLRHLVIRGHSYPPLPPVHPDMSGLLRERRYGVCKRRFTVPVDTRVRPSFRVQSFSPAPFLCGMPIVFFFLLQQPADIDATMEDGVLVLKIQCGFPAPSADQHEIPIR</sequence>